<keyword evidence="5" id="KW-1185">Reference proteome</keyword>
<evidence type="ECO:0000313" key="5">
    <source>
        <dbReference type="Proteomes" id="UP000032679"/>
    </source>
</evidence>
<sequence>MLFLIRNHNAALLAVDAAGEICQGPAELSADSGHWESVYLYRHPDSPELGFLIAASGRAITLAGRPAPRRFRPVWLCATARDDRVAFRDPVSGRMFSCGPAGGAVETRAEWILGWEEFELLPAEPTEPILRATTELCRDIVTARRFTDVGVTLLTDASRPCPEDVLEALLLVLDDRRAEDLCRALLRLVPQQGAGWPSRLTREPWFAEACRTLMHRQAPPRRVDETYDFLGAGLDLTSFSQTSPGHRFLRHARRLAKPTRELALLATARDEGIYILEWIAHHRVLGVEHVFLYTNNNTDGSDALLAALDAAGIITWFDNTPGPDAGPLNMQRKAYAHALSVMPQILDFEWTLVLDLDEYVVPAPMWQNDLRPILRAQGAANADSIAFPWQIFFPGQQLTWRDDLIGLRYTRSGGNPLVKSAFRTNRFAFADAHHPHEYRDEIRRWVTADGVVQGDERAVMKTTTHNGVVCHYAIRSLEEFVWKYARGENDGSGVLTEKVFRFNTPDVVTNFLSFHEENSGNDDHRYAAIAPGVRREIDSLLALPGIRAAREHVVACYKAQIGPLVSGSTASVNAHPQLSDEHKERWAALVERWAAQQG</sequence>
<evidence type="ECO:0000256" key="1">
    <source>
        <dbReference type="ARBA" id="ARBA00004167"/>
    </source>
</evidence>
<dbReference type="GO" id="GO:0005737">
    <property type="term" value="C:cytoplasm"/>
    <property type="evidence" value="ECO:0007669"/>
    <property type="project" value="TreeGrafter"/>
</dbReference>
<evidence type="ECO:0000256" key="2">
    <source>
        <dbReference type="ARBA" id="ARBA00022692"/>
    </source>
</evidence>
<accession>A0A0D6MIF6</accession>
<protein>
    <recommendedName>
        <fullName evidence="6">Glycosyl transferase family 2</fullName>
    </recommendedName>
</protein>
<keyword evidence="3" id="KW-0472">Membrane</keyword>
<name>A0A0D6MIF6_9PROT</name>
<dbReference type="EMBL" id="BALE01000004">
    <property type="protein sequence ID" value="GAN53063.1"/>
    <property type="molecule type" value="Genomic_DNA"/>
</dbReference>
<dbReference type="OrthoDB" id="1997677at2"/>
<comment type="subcellular location">
    <subcellularLocation>
        <location evidence="1">Membrane</location>
        <topology evidence="1">Single-pass membrane protein</topology>
    </subcellularLocation>
</comment>
<evidence type="ECO:0000256" key="3">
    <source>
        <dbReference type="ARBA" id="ARBA00022989"/>
    </source>
</evidence>
<dbReference type="RefSeq" id="WP_048846595.1">
    <property type="nucleotide sequence ID" value="NZ_BALE01000004.1"/>
</dbReference>
<dbReference type="Pfam" id="PF13704">
    <property type="entry name" value="Glyco_tranf_2_4"/>
    <property type="match status" value="1"/>
</dbReference>
<keyword evidence="2" id="KW-0812">Transmembrane</keyword>
<dbReference type="Proteomes" id="UP000032679">
    <property type="component" value="Unassembled WGS sequence"/>
</dbReference>
<keyword evidence="3" id="KW-1133">Transmembrane helix</keyword>
<proteinExistence type="predicted"/>
<dbReference type="PANTHER" id="PTHR21461:SF69">
    <property type="entry name" value="GLYCOSYLTRANSFERASE FAMILY 92 PROTEIN"/>
    <property type="match status" value="1"/>
</dbReference>
<dbReference type="PANTHER" id="PTHR21461">
    <property type="entry name" value="GLYCOSYLTRANSFERASE FAMILY 92 PROTEIN"/>
    <property type="match status" value="1"/>
</dbReference>
<evidence type="ECO:0008006" key="6">
    <source>
        <dbReference type="Google" id="ProtNLM"/>
    </source>
</evidence>
<organism evidence="4 5">
    <name type="scientific">Tanticharoenia sakaeratensis NBRC 103193</name>
    <dbReference type="NCBI Taxonomy" id="1231623"/>
    <lineage>
        <taxon>Bacteria</taxon>
        <taxon>Pseudomonadati</taxon>
        <taxon>Pseudomonadota</taxon>
        <taxon>Alphaproteobacteria</taxon>
        <taxon>Acetobacterales</taxon>
        <taxon>Acetobacteraceae</taxon>
        <taxon>Tanticharoenia</taxon>
    </lineage>
</organism>
<dbReference type="STRING" id="1231623.Tasa_004_128"/>
<gene>
    <name evidence="4" type="ORF">Tasa_004_128</name>
</gene>
<dbReference type="GO" id="GO:0016757">
    <property type="term" value="F:glycosyltransferase activity"/>
    <property type="evidence" value="ECO:0007669"/>
    <property type="project" value="TreeGrafter"/>
</dbReference>
<dbReference type="GO" id="GO:0016020">
    <property type="term" value="C:membrane"/>
    <property type="evidence" value="ECO:0007669"/>
    <property type="project" value="UniProtKB-SubCell"/>
</dbReference>
<dbReference type="AlphaFoldDB" id="A0A0D6MIF6"/>
<evidence type="ECO:0000313" key="4">
    <source>
        <dbReference type="EMBL" id="GAN53063.1"/>
    </source>
</evidence>
<reference evidence="4 5" key="1">
    <citation type="submission" date="2012-10" db="EMBL/GenBank/DDBJ databases">
        <title>Genome sequencing of Tanticharoenia sakaeratensis NBRC 103193.</title>
        <authorList>
            <person name="Azuma Y."/>
            <person name="Hadano H."/>
            <person name="Hirakawa H."/>
            <person name="Matsushita K."/>
        </authorList>
    </citation>
    <scope>NUCLEOTIDE SEQUENCE [LARGE SCALE GENOMIC DNA]</scope>
    <source>
        <strain evidence="4 5">NBRC 103193</strain>
    </source>
</reference>
<comment type="caution">
    <text evidence="4">The sequence shown here is derived from an EMBL/GenBank/DDBJ whole genome shotgun (WGS) entry which is preliminary data.</text>
</comment>